<feature type="site" description="Activates thiol group during catalysis" evidence="5">
    <location>
        <position position="187"/>
    </location>
</feature>
<evidence type="ECO:0000256" key="2">
    <source>
        <dbReference type="ARBA" id="ARBA00023002"/>
    </source>
</evidence>
<dbReference type="InterPro" id="IPR020831">
    <property type="entry name" value="GlycerAld/Erythrose_P_DH"/>
</dbReference>
<dbReference type="SUPFAM" id="SSF55347">
    <property type="entry name" value="Glyceraldehyde-3-phosphate dehydrogenase-like, C-terminal domain"/>
    <property type="match status" value="1"/>
</dbReference>
<dbReference type="InterPro" id="IPR020828">
    <property type="entry name" value="GlycerAld_3-P_DH_NAD(P)-bd"/>
</dbReference>
<dbReference type="SUPFAM" id="SSF51735">
    <property type="entry name" value="NAD(P)-binding Rossmann-fold domains"/>
    <property type="match status" value="1"/>
</dbReference>
<evidence type="ECO:0000313" key="9">
    <source>
        <dbReference type="Proteomes" id="UP000199205"/>
    </source>
</evidence>
<dbReference type="Gene3D" id="3.40.50.720">
    <property type="entry name" value="NAD(P)-binding Rossmann-like Domain"/>
    <property type="match status" value="1"/>
</dbReference>
<feature type="binding site" evidence="4">
    <location>
        <position position="46"/>
    </location>
    <ligand>
        <name>NAD(+)</name>
        <dbReference type="ChEBI" id="CHEBI:57540"/>
    </ligand>
</feature>
<evidence type="ECO:0000313" key="8">
    <source>
        <dbReference type="EMBL" id="SCB43065.1"/>
    </source>
</evidence>
<dbReference type="InterPro" id="IPR020830">
    <property type="entry name" value="GlycerAld_3-P_DH_AS"/>
</dbReference>
<feature type="binding site" evidence="4">
    <location>
        <position position="321"/>
    </location>
    <ligand>
        <name>NAD(+)</name>
        <dbReference type="ChEBI" id="CHEBI:57540"/>
    </ligand>
</feature>
<dbReference type="PANTHER" id="PTHR43148">
    <property type="entry name" value="GLYCERALDEHYDE-3-PHOSPHATE DEHYDROGENASE 2"/>
    <property type="match status" value="1"/>
</dbReference>
<accession>A0A1C3WT37</accession>
<dbReference type="Pfam" id="PF00044">
    <property type="entry name" value="Gp_dh_N"/>
    <property type="match status" value="1"/>
</dbReference>
<feature type="domain" description="Glyceraldehyde 3-phosphate dehydrogenase NAD(P) binding" evidence="7">
    <location>
        <begin position="14"/>
        <end position="160"/>
    </location>
</feature>
<feature type="binding site" evidence="4">
    <location>
        <position position="130"/>
    </location>
    <ligand>
        <name>NAD(+)</name>
        <dbReference type="ChEBI" id="CHEBI:57540"/>
    </ligand>
</feature>
<gene>
    <name evidence="8" type="ORF">GA0061101_116103</name>
</gene>
<evidence type="ECO:0000256" key="5">
    <source>
        <dbReference type="PIRSR" id="PIRSR000149-4"/>
    </source>
</evidence>
<dbReference type="InterPro" id="IPR036291">
    <property type="entry name" value="NAD(P)-bd_dom_sf"/>
</dbReference>
<sequence length="340" mass="36388">MSIKGVSRMSNRPLKIAINGFGRIGRSVLRLLLRDRPDMEVVLINDIAALETCAYLFEYDSIYGPWPEAVSTGERTLVVGKVSIPFHNVPDISKLDLHGVDVLLECTGHANSRAVAQRGIDAGAKKVLISGPSAAADATLVLGANEEAFRGQTVVSNASCTTNALAPLLRIVDQEFGIIGGQMTTIHCYTASQPTIDQPRSDLARSRAAALSMVPTTTSAHAIVGEVLPHLAGLIEARALRVPTASVSAIDLTVAVRHVSDLDTMRTKLKQAADGSPVLGWIEKPLVSVDLRGRPESLVLSGPEISLGAGGLLRVFGWYDNEWGFSNRMLDMAQYIGRTN</sequence>
<name>A0A1C3WT37_9HYPH</name>
<dbReference type="EMBL" id="FMAF01000016">
    <property type="protein sequence ID" value="SCB43065.1"/>
    <property type="molecule type" value="Genomic_DNA"/>
</dbReference>
<reference evidence="9" key="1">
    <citation type="submission" date="2016-08" db="EMBL/GenBank/DDBJ databases">
        <authorList>
            <person name="Varghese N."/>
            <person name="Submissions Spin"/>
        </authorList>
    </citation>
    <scope>NUCLEOTIDE SEQUENCE [LARGE SCALE GENOMIC DNA]</scope>
    <source>
        <strain evidence="9">P1-7</strain>
    </source>
</reference>
<dbReference type="GO" id="GO:0051287">
    <property type="term" value="F:NAD binding"/>
    <property type="evidence" value="ECO:0007669"/>
    <property type="project" value="InterPro"/>
</dbReference>
<proteinExistence type="inferred from homology"/>
<dbReference type="GO" id="GO:0016620">
    <property type="term" value="F:oxidoreductase activity, acting on the aldehyde or oxo group of donors, NAD or NADP as acceptor"/>
    <property type="evidence" value="ECO:0007669"/>
    <property type="project" value="InterPro"/>
</dbReference>
<dbReference type="PIRSF" id="PIRSF000149">
    <property type="entry name" value="GAP_DH"/>
    <property type="match status" value="1"/>
</dbReference>
<dbReference type="AlphaFoldDB" id="A0A1C3WT37"/>
<dbReference type="CDD" id="cd05214">
    <property type="entry name" value="GAPDH_I_N"/>
    <property type="match status" value="1"/>
</dbReference>
<evidence type="ECO:0000256" key="1">
    <source>
        <dbReference type="ARBA" id="ARBA00011881"/>
    </source>
</evidence>
<dbReference type="Proteomes" id="UP000199205">
    <property type="component" value="Unassembled WGS sequence"/>
</dbReference>
<dbReference type="SMART" id="SM00846">
    <property type="entry name" value="Gp_dh_N"/>
    <property type="match status" value="1"/>
</dbReference>
<dbReference type="InterPro" id="IPR020829">
    <property type="entry name" value="GlycerAld_3-P_DH_cat"/>
</dbReference>
<keyword evidence="4" id="KW-0520">NAD</keyword>
<comment type="subunit">
    <text evidence="1">Homotetramer.</text>
</comment>
<dbReference type="PRINTS" id="PR00078">
    <property type="entry name" value="G3PDHDRGNASE"/>
</dbReference>
<keyword evidence="4" id="KW-0547">Nucleotide-binding</keyword>
<keyword evidence="2" id="KW-0560">Oxidoreductase</keyword>
<dbReference type="Pfam" id="PF02800">
    <property type="entry name" value="Gp_dh_C"/>
    <property type="match status" value="1"/>
</dbReference>
<protein>
    <submittedName>
        <fullName evidence="8">Glyceraldehyde 3-phosphate dehydrogenase</fullName>
    </submittedName>
</protein>
<feature type="binding site" evidence="4">
    <location>
        <begin position="23"/>
        <end position="24"/>
    </location>
    <ligand>
        <name>NAD(+)</name>
        <dbReference type="ChEBI" id="CHEBI:57540"/>
    </ligand>
</feature>
<dbReference type="PROSITE" id="PS00071">
    <property type="entry name" value="GAPDH"/>
    <property type="match status" value="1"/>
</dbReference>
<dbReference type="FunFam" id="3.40.50.720:FF:000001">
    <property type="entry name" value="Glyceraldehyde-3-phosphate dehydrogenase"/>
    <property type="match status" value="1"/>
</dbReference>
<comment type="similarity">
    <text evidence="6">Belongs to the glyceraldehyde-3-phosphate dehydrogenase family.</text>
</comment>
<evidence type="ECO:0000256" key="3">
    <source>
        <dbReference type="PIRSR" id="PIRSR000149-1"/>
    </source>
</evidence>
<feature type="active site" description="Nucleophile" evidence="3">
    <location>
        <position position="160"/>
    </location>
</feature>
<dbReference type="Gene3D" id="3.30.360.10">
    <property type="entry name" value="Dihydrodipicolinate Reductase, domain 2"/>
    <property type="match status" value="1"/>
</dbReference>
<evidence type="ECO:0000259" key="7">
    <source>
        <dbReference type="SMART" id="SM00846"/>
    </source>
</evidence>
<evidence type="ECO:0000256" key="6">
    <source>
        <dbReference type="RuleBase" id="RU000397"/>
    </source>
</evidence>
<evidence type="ECO:0000256" key="4">
    <source>
        <dbReference type="PIRSR" id="PIRSR000149-3"/>
    </source>
</evidence>
<organism evidence="8 9">
    <name type="scientific">Rhizobium lusitanum</name>
    <dbReference type="NCBI Taxonomy" id="293958"/>
    <lineage>
        <taxon>Bacteria</taxon>
        <taxon>Pseudomonadati</taxon>
        <taxon>Pseudomonadota</taxon>
        <taxon>Alphaproteobacteria</taxon>
        <taxon>Hyphomicrobiales</taxon>
        <taxon>Rhizobiaceae</taxon>
        <taxon>Rhizobium/Agrobacterium group</taxon>
        <taxon>Rhizobium</taxon>
    </lineage>
</organism>